<keyword evidence="2" id="KW-1185">Reference proteome</keyword>
<accession>A0AC61TSY0</accession>
<reference evidence="1" key="1">
    <citation type="submission" date="2022-01" db="EMBL/GenBank/DDBJ databases">
        <title>Identification and Characterization of vB_PreP_EPr2, a Lytic Bacteriophage of Pan-drug Resistant Providencia rettgeri.</title>
        <authorList>
            <person name="Margulieux K.R."/>
            <person name="Mencke J.L."/>
            <person name="He Y."/>
            <person name="Filippov A.A."/>
            <person name="Nikolich M.P."/>
            <person name="Belew A.T."/>
            <person name="McGann P."/>
            <person name="Swierczewski B.E."/>
            <person name="Getnet D."/>
            <person name="Ellison D.W."/>
        </authorList>
    </citation>
    <scope>NUCLEOTIDE SEQUENCE</scope>
</reference>
<dbReference type="Proteomes" id="UP000829258">
    <property type="component" value="Segment"/>
</dbReference>
<sequence>MAGSTCSIHFNPTQKRLTLNYHYRIRLKVMTQSRGLHD</sequence>
<protein>
    <submittedName>
        <fullName evidence="1">Uncharacterized protein</fullName>
    </submittedName>
</protein>
<name>A0AC61TSY0_9CAUD</name>
<evidence type="ECO:0000313" key="2">
    <source>
        <dbReference type="Proteomes" id="UP000829258"/>
    </source>
</evidence>
<organism evidence="1 2">
    <name type="scientific">Providencia phage EPr2</name>
    <dbReference type="NCBI Taxonomy" id="2917333"/>
    <lineage>
        <taxon>Viruses</taxon>
        <taxon>Duplodnaviria</taxon>
        <taxon>Heunggongvirae</taxon>
        <taxon>Uroviricota</taxon>
        <taxon>Caudoviricetes</taxon>
        <taxon>Autographivirales</taxon>
        <taxon>Autotranscriptaviridae</taxon>
        <taxon>Studiervirinae</taxon>
        <taxon>Kayfunavirus</taxon>
        <taxon>Kayfunavirus EPr2</taxon>
    </lineage>
</organism>
<gene>
    <name evidence="1" type="ORF">EPr2_0015</name>
</gene>
<dbReference type="EMBL" id="OM256482">
    <property type="protein sequence ID" value="UNI71123.1"/>
    <property type="molecule type" value="Genomic_DNA"/>
</dbReference>
<proteinExistence type="predicted"/>
<evidence type="ECO:0000313" key="1">
    <source>
        <dbReference type="EMBL" id="UNI71123.1"/>
    </source>
</evidence>